<name>A0ABP7WN14_9ACTN</name>
<accession>A0ABP7WN14</accession>
<sequence length="210" mass="22447">MRILVVDAFDSFVYILRQYLMSAGANPVMARSNELTAATIRGTTPDAILLGPGPGRPAESGHVEIVREFAGLVPILGVCLGHQAIGLAYGASVVPARHLMHGKTSRIRHDGRGLFAGVPDGFVATRYHSLVVVEDTVPECLEITARSHDDGYVMGLRHRHLPVESVQFHPESIGTEDGMRLITNFVGLCAASAGPPARHRPDSAERLGAA</sequence>
<evidence type="ECO:0000256" key="1">
    <source>
        <dbReference type="ARBA" id="ARBA00022962"/>
    </source>
</evidence>
<comment type="caution">
    <text evidence="3">The sequence shown here is derived from an EMBL/GenBank/DDBJ whole genome shotgun (WGS) entry which is preliminary data.</text>
</comment>
<keyword evidence="4" id="KW-1185">Reference proteome</keyword>
<evidence type="ECO:0000313" key="4">
    <source>
        <dbReference type="Proteomes" id="UP001500683"/>
    </source>
</evidence>
<dbReference type="EMBL" id="BAAAZG010000047">
    <property type="protein sequence ID" value="GAA4092621.1"/>
    <property type="molecule type" value="Genomic_DNA"/>
</dbReference>
<proteinExistence type="predicted"/>
<dbReference type="InterPro" id="IPR029062">
    <property type="entry name" value="Class_I_gatase-like"/>
</dbReference>
<dbReference type="PRINTS" id="PR00096">
    <property type="entry name" value="GATASE"/>
</dbReference>
<gene>
    <name evidence="3" type="ORF">GCM10022214_62910</name>
</gene>
<organism evidence="3 4">
    <name type="scientific">Actinomadura miaoliensis</name>
    <dbReference type="NCBI Taxonomy" id="430685"/>
    <lineage>
        <taxon>Bacteria</taxon>
        <taxon>Bacillati</taxon>
        <taxon>Actinomycetota</taxon>
        <taxon>Actinomycetes</taxon>
        <taxon>Streptosporangiales</taxon>
        <taxon>Thermomonosporaceae</taxon>
        <taxon>Actinomadura</taxon>
    </lineage>
</organism>
<dbReference type="PANTHER" id="PTHR43418:SF4">
    <property type="entry name" value="MULTIFUNCTIONAL TRYPTOPHAN BIOSYNTHESIS PROTEIN"/>
    <property type="match status" value="1"/>
</dbReference>
<dbReference type="PRINTS" id="PR00097">
    <property type="entry name" value="ANTSNTHASEII"/>
</dbReference>
<dbReference type="RefSeq" id="WP_344954837.1">
    <property type="nucleotide sequence ID" value="NZ_BAAAZG010000047.1"/>
</dbReference>
<dbReference type="NCBIfam" id="TIGR00566">
    <property type="entry name" value="trpG_papA"/>
    <property type="match status" value="1"/>
</dbReference>
<protein>
    <submittedName>
        <fullName evidence="3">Aminodeoxychorismate/anthranilate synthase component II</fullName>
    </submittedName>
</protein>
<evidence type="ECO:0000259" key="2">
    <source>
        <dbReference type="Pfam" id="PF00117"/>
    </source>
</evidence>
<evidence type="ECO:0000313" key="3">
    <source>
        <dbReference type="EMBL" id="GAA4092621.1"/>
    </source>
</evidence>
<dbReference type="PRINTS" id="PR00099">
    <property type="entry name" value="CPSGATASE"/>
</dbReference>
<keyword evidence="1" id="KW-0315">Glutamine amidotransferase</keyword>
<dbReference type="Gene3D" id="3.40.50.880">
    <property type="match status" value="1"/>
</dbReference>
<dbReference type="InterPro" id="IPR017926">
    <property type="entry name" value="GATASE"/>
</dbReference>
<dbReference type="SUPFAM" id="SSF52317">
    <property type="entry name" value="Class I glutamine amidotransferase-like"/>
    <property type="match status" value="1"/>
</dbReference>
<dbReference type="PANTHER" id="PTHR43418">
    <property type="entry name" value="MULTIFUNCTIONAL TRYPTOPHAN BIOSYNTHESIS PROTEIN-RELATED"/>
    <property type="match status" value="1"/>
</dbReference>
<feature type="domain" description="Glutamine amidotransferase" evidence="2">
    <location>
        <begin position="4"/>
        <end position="186"/>
    </location>
</feature>
<dbReference type="InterPro" id="IPR050472">
    <property type="entry name" value="Anth_synth/Amidotransfase"/>
</dbReference>
<dbReference type="PROSITE" id="PS51273">
    <property type="entry name" value="GATASE_TYPE_1"/>
    <property type="match status" value="1"/>
</dbReference>
<dbReference type="Pfam" id="PF00117">
    <property type="entry name" value="GATase"/>
    <property type="match status" value="1"/>
</dbReference>
<dbReference type="Proteomes" id="UP001500683">
    <property type="component" value="Unassembled WGS sequence"/>
</dbReference>
<dbReference type="CDD" id="cd01743">
    <property type="entry name" value="GATase1_Anthranilate_Synthase"/>
    <property type="match status" value="1"/>
</dbReference>
<dbReference type="InterPro" id="IPR006221">
    <property type="entry name" value="TrpG/PapA_dom"/>
</dbReference>
<reference evidence="4" key="1">
    <citation type="journal article" date="2019" name="Int. J. Syst. Evol. Microbiol.">
        <title>The Global Catalogue of Microorganisms (GCM) 10K type strain sequencing project: providing services to taxonomists for standard genome sequencing and annotation.</title>
        <authorList>
            <consortium name="The Broad Institute Genomics Platform"/>
            <consortium name="The Broad Institute Genome Sequencing Center for Infectious Disease"/>
            <person name="Wu L."/>
            <person name="Ma J."/>
        </authorList>
    </citation>
    <scope>NUCLEOTIDE SEQUENCE [LARGE SCALE GENOMIC DNA]</scope>
    <source>
        <strain evidence="4">JCM 16702</strain>
    </source>
</reference>